<evidence type="ECO:0000313" key="1">
    <source>
        <dbReference type="EMBL" id="MDK7357836.1"/>
    </source>
</evidence>
<organism evidence="1 2">
    <name type="scientific">Veillonella atypica</name>
    <dbReference type="NCBI Taxonomy" id="39777"/>
    <lineage>
        <taxon>Bacteria</taxon>
        <taxon>Bacillati</taxon>
        <taxon>Bacillota</taxon>
        <taxon>Negativicutes</taxon>
        <taxon>Veillonellales</taxon>
        <taxon>Veillonellaceae</taxon>
        <taxon>Veillonella</taxon>
    </lineage>
</organism>
<comment type="caution">
    <text evidence="1">The sequence shown here is derived from an EMBL/GenBank/DDBJ whole genome shotgun (WGS) entry which is preliminary data.</text>
</comment>
<dbReference type="AlphaFoldDB" id="A0AAJ1QBA4"/>
<reference evidence="1" key="1">
    <citation type="submission" date="2023-05" db="EMBL/GenBank/DDBJ databases">
        <title>Cataloging the Phylogenetic Diversity of Human Bladder Bacteria.</title>
        <authorList>
            <person name="Du J."/>
        </authorList>
    </citation>
    <scope>NUCLEOTIDE SEQUENCE</scope>
    <source>
        <strain evidence="1">UMB10101</strain>
    </source>
</reference>
<accession>A0AAJ1QBA4</accession>
<dbReference type="Proteomes" id="UP001236274">
    <property type="component" value="Unassembled WGS sequence"/>
</dbReference>
<dbReference type="RefSeq" id="WP_285418347.1">
    <property type="nucleotide sequence ID" value="NZ_JASORJ010000031.1"/>
</dbReference>
<proteinExistence type="predicted"/>
<dbReference type="EMBL" id="JASORJ010000031">
    <property type="protein sequence ID" value="MDK7357836.1"/>
    <property type="molecule type" value="Genomic_DNA"/>
</dbReference>
<protein>
    <submittedName>
        <fullName evidence="1">Uncharacterized protein</fullName>
    </submittedName>
</protein>
<sequence>MELVKFIAVGEKQVISDYYEYVDRILDELHKQGYIGGYKVEPSVVDCPSRICISTHKDEYIVDLVFEFNTFKNVKQLMIDISSDNYEVDINQSYLEDLKLDIKKIIVKDWDKLVWLYDEDAYLLSSDLYSRFYVTENKIRRFINEFMVKTFGINWWDILPDQTIKNKYKSRYVGYKTVVPGFNNVDNHLLSIDVGDLFKVLTMKKMVWTPSYDKDIEDLLCGVITGNECKIIEKVKKQLTVKEDFWEKYFKDYFGIGFSECYRDFELNRNHVAHNKILDRSGYNYIRKSINKIDQYVDDALVKLYKNEKSIEQLQVEAEKYKALLIETKQNDSGIRIRNREKIISVFEEALEEKFVDIEEALRFREDIAISGIGFDRNKLSGVLFSANSKVYNKKLDFLYLMDINDDEGSESTLTITCLCRQNGDDEARLLENFKVYISYTNGEVEYNNEEGYYMPVTNDGISESDLDNYLDKVIDFINVELESLKEYVDSISYERVKEGGTSPIADRVYCDECEEEYICIDESLAEVGICLNCGTYYKISECERCGQYFIDYEGAEIKICDQCKQYYDRE</sequence>
<evidence type="ECO:0000313" key="2">
    <source>
        <dbReference type="Proteomes" id="UP001236274"/>
    </source>
</evidence>
<name>A0AAJ1QBA4_9FIRM</name>
<gene>
    <name evidence="1" type="ORF">QP520_09390</name>
</gene>